<feature type="compositionally biased region" description="Basic and acidic residues" evidence="1">
    <location>
        <begin position="176"/>
        <end position="193"/>
    </location>
</feature>
<dbReference type="RefSeq" id="XP_013170147.1">
    <property type="nucleotide sequence ID" value="XM_013314693.1"/>
</dbReference>
<feature type="compositionally biased region" description="Polar residues" evidence="1">
    <location>
        <begin position="42"/>
        <end position="64"/>
    </location>
</feature>
<protein>
    <submittedName>
        <fullName evidence="2">Uncharacterized lipoprotein SSP0535-like</fullName>
    </submittedName>
</protein>
<proteinExistence type="predicted"/>
<reference evidence="2" key="1">
    <citation type="submission" date="2025-08" db="UniProtKB">
        <authorList>
            <consortium name="RefSeq"/>
        </authorList>
    </citation>
    <scope>IDENTIFICATION</scope>
</reference>
<dbReference type="GeneID" id="106119638"/>
<feature type="compositionally biased region" description="Polar residues" evidence="1">
    <location>
        <begin position="1"/>
        <end position="25"/>
    </location>
</feature>
<feature type="compositionally biased region" description="Acidic residues" evidence="1">
    <location>
        <begin position="226"/>
        <end position="239"/>
    </location>
</feature>
<sequence>MTEATSSKQTEPQNDQSDDSMNITANEDRGTSEQAVNEVPIASTSKDGTQPDSTCKSEPQTSSGRGPCYRQLFNDTNKDGSNDPYDLLTFSDDDITDKDGSASSDNSESNHDADSDNDEVNTDIGNETVMKKNVGINVMKETESKKPQKMVIDDNIDSSDEEDCVLSKLASNDGGETSKTKDASIVPEEKKPDLSSSYGDTNYILSQVKTTSHYGGECSKTKNESEKEENESSSDEDTNDSSSSEQTTYQKSNDEGTENISSHAESTDGNESTKTEVVLPTSSNEGQAQPKPPLRNKAERKLNYTVPFKKFKKF</sequence>
<feature type="region of interest" description="Disordered" evidence="1">
    <location>
        <begin position="1"/>
        <end position="314"/>
    </location>
</feature>
<evidence type="ECO:0000313" key="2">
    <source>
        <dbReference type="RefSeq" id="XP_013170147.1"/>
    </source>
</evidence>
<evidence type="ECO:0000256" key="1">
    <source>
        <dbReference type="SAM" id="MobiDB-lite"/>
    </source>
</evidence>
<gene>
    <name evidence="2" type="primary">LOC106119638</name>
</gene>
<organism evidence="2">
    <name type="scientific">Papilio xuthus</name>
    <name type="common">Asian swallowtail butterfly</name>
    <dbReference type="NCBI Taxonomy" id="66420"/>
    <lineage>
        <taxon>Eukaryota</taxon>
        <taxon>Metazoa</taxon>
        <taxon>Ecdysozoa</taxon>
        <taxon>Arthropoda</taxon>
        <taxon>Hexapoda</taxon>
        <taxon>Insecta</taxon>
        <taxon>Pterygota</taxon>
        <taxon>Neoptera</taxon>
        <taxon>Endopterygota</taxon>
        <taxon>Lepidoptera</taxon>
        <taxon>Glossata</taxon>
        <taxon>Ditrysia</taxon>
        <taxon>Papilionoidea</taxon>
        <taxon>Papilionidae</taxon>
        <taxon>Papilioninae</taxon>
        <taxon>Papilio</taxon>
    </lineage>
</organism>
<dbReference type="AlphaFoldDB" id="A0AAJ7EB58"/>
<dbReference type="KEGG" id="pxu:106119638"/>
<accession>A0AAJ7EB58</accession>
<dbReference type="Proteomes" id="UP000694872">
    <property type="component" value="Unplaced"/>
</dbReference>
<name>A0AAJ7EB58_PAPXU</name>
<feature type="compositionally biased region" description="Acidic residues" evidence="1">
    <location>
        <begin position="154"/>
        <end position="164"/>
    </location>
</feature>
<feature type="compositionally biased region" description="Polar residues" evidence="1">
    <location>
        <begin position="258"/>
        <end position="272"/>
    </location>
</feature>
<feature type="compositionally biased region" description="Polar residues" evidence="1">
    <location>
        <begin position="194"/>
        <end position="213"/>
    </location>
</feature>